<comment type="similarity">
    <text evidence="1">Belongs to the D-isomer specific 2-hydroxyacid dehydrogenase family.</text>
</comment>
<dbReference type="InterPro" id="IPR006139">
    <property type="entry name" value="D-isomer_2_OHA_DH_cat_dom"/>
</dbReference>
<dbReference type="EMBL" id="BJWK01000003">
    <property type="protein sequence ID" value="GEM07455.1"/>
    <property type="molecule type" value="Genomic_DNA"/>
</dbReference>
<dbReference type="InterPro" id="IPR050223">
    <property type="entry name" value="D-isomer_2-hydroxyacid_DH"/>
</dbReference>
<dbReference type="InterPro" id="IPR036291">
    <property type="entry name" value="NAD(P)-bd_dom_sf"/>
</dbReference>
<dbReference type="GO" id="GO:0008318">
    <property type="term" value="F:protein prenyltransferase activity"/>
    <property type="evidence" value="ECO:0007669"/>
    <property type="project" value="InterPro"/>
</dbReference>
<dbReference type="InterPro" id="IPR002088">
    <property type="entry name" value="Prenyl_trans_a"/>
</dbReference>
<dbReference type="PROSITE" id="PS00670">
    <property type="entry name" value="D_2_HYDROXYACID_DH_2"/>
    <property type="match status" value="1"/>
</dbReference>
<protein>
    <submittedName>
        <fullName evidence="6">2-hydroxyacid dehydrogenase</fullName>
    </submittedName>
</protein>
<evidence type="ECO:0000313" key="7">
    <source>
        <dbReference type="Proteomes" id="UP000321518"/>
    </source>
</evidence>
<evidence type="ECO:0000259" key="4">
    <source>
        <dbReference type="Pfam" id="PF00389"/>
    </source>
</evidence>
<feature type="domain" description="D-isomer specific 2-hydroxyacid dehydrogenase NAD-binding" evidence="5">
    <location>
        <begin position="481"/>
        <end position="659"/>
    </location>
</feature>
<proteinExistence type="inferred from homology"/>
<evidence type="ECO:0000256" key="1">
    <source>
        <dbReference type="ARBA" id="ARBA00005854"/>
    </source>
</evidence>
<keyword evidence="3" id="KW-0520">NAD</keyword>
<gene>
    <name evidence="6" type="ORF">Rt10032_c03g1472</name>
</gene>
<dbReference type="Gene3D" id="3.40.50.720">
    <property type="entry name" value="NAD(P)-binding Rossmann-like Domain"/>
    <property type="match status" value="2"/>
</dbReference>
<dbReference type="PROSITE" id="PS00671">
    <property type="entry name" value="D_2_HYDROXYACID_DH_3"/>
    <property type="match status" value="1"/>
</dbReference>
<sequence length="697" mass="77598">MSSAAADAKPYIPWAQREGWEDLQPVAQNDAPNCLVPIAYDEIYRDAMDTFRAMVAKQERSKRTLELTKVLIHYNPAHYSVWKYRADTLFELKTNLSEELDLLDQLVKYHLKSYQVWQHRRNIVLALDDPSRERDFTSKALALDSKNYHTWAYRQWVLCHFYSSRSFPDSTFPSPEEADEAQKVWDGELEYVQELLKKDIRNNSAWNHRFFVCFESGMGGHCGEREVRYAKEKLAISPNNPSAWNYLRGVLGRLKRPLSICTAFVTPLALNTPCSIPESEPAISSKAELPAWLAIEFLADAAAEDARTAEQAVRLAGRRLFSRSFTPAAPLARSAPILGPLAVRALSMSPSLSSPTTDGTAKPAVLMLDKITLATELYDELAKGWTVIPLTSTSREEFIADCKTKYAEAQGIYRHFKGESNKVTGLFDPEVVAALPPKMHFLTHNGAGYDQINIPACTERRLQVSNVPVAVDGATADTALFLLLGAIRQFGRAQHSLRDGNFNAGLSLANDPAGKKLSIVGMGGIGRAFARRARALGMTICYHNRNRLSPDLEDGAEYISSLEELLSTSDIVSLNLPLNPKTKHLMGKEQFKRMKQSAILINTARGGVVDEKALVKALENGDIASCGLDVYENEPKIDEGLLRLARAGDPRVFLLPHVGTVTAETQQEMEAVCLRQLDHGFKTGKLAFWVPEQKGQF</sequence>
<dbReference type="GO" id="GO:0005829">
    <property type="term" value="C:cytosol"/>
    <property type="evidence" value="ECO:0007669"/>
    <property type="project" value="TreeGrafter"/>
</dbReference>
<dbReference type="SUPFAM" id="SSF52283">
    <property type="entry name" value="Formate/glycerate dehydrogenase catalytic domain-like"/>
    <property type="match status" value="1"/>
</dbReference>
<comment type="caution">
    <text evidence="6">The sequence shown here is derived from an EMBL/GenBank/DDBJ whole genome shotgun (WGS) entry which is preliminary data.</text>
</comment>
<evidence type="ECO:0000256" key="3">
    <source>
        <dbReference type="ARBA" id="ARBA00023027"/>
    </source>
</evidence>
<dbReference type="Pfam" id="PF02826">
    <property type="entry name" value="2-Hacid_dh_C"/>
    <property type="match status" value="1"/>
</dbReference>
<name>A0A511KBW5_RHOTO</name>
<organism evidence="6 7">
    <name type="scientific">Rhodotorula toruloides</name>
    <name type="common">Yeast</name>
    <name type="synonym">Rhodosporidium toruloides</name>
    <dbReference type="NCBI Taxonomy" id="5286"/>
    <lineage>
        <taxon>Eukaryota</taxon>
        <taxon>Fungi</taxon>
        <taxon>Dikarya</taxon>
        <taxon>Basidiomycota</taxon>
        <taxon>Pucciniomycotina</taxon>
        <taxon>Microbotryomycetes</taxon>
        <taxon>Sporidiobolales</taxon>
        <taxon>Sporidiobolaceae</taxon>
        <taxon>Rhodotorula</taxon>
    </lineage>
</organism>
<dbReference type="GO" id="GO:0016618">
    <property type="term" value="F:hydroxypyruvate reductase [NAD(P)H] activity"/>
    <property type="evidence" value="ECO:0007669"/>
    <property type="project" value="TreeGrafter"/>
</dbReference>
<dbReference type="InterPro" id="IPR006140">
    <property type="entry name" value="D-isomer_DH_NAD-bd"/>
</dbReference>
<dbReference type="PROSITE" id="PS51147">
    <property type="entry name" value="PFTA"/>
    <property type="match status" value="4"/>
</dbReference>
<keyword evidence="2" id="KW-0560">Oxidoreductase</keyword>
<dbReference type="GO" id="GO:0030267">
    <property type="term" value="F:glyoxylate reductase (NADPH) activity"/>
    <property type="evidence" value="ECO:0007669"/>
    <property type="project" value="TreeGrafter"/>
</dbReference>
<dbReference type="Pfam" id="PF00389">
    <property type="entry name" value="2-Hacid_dh"/>
    <property type="match status" value="1"/>
</dbReference>
<dbReference type="PANTHER" id="PTHR10996">
    <property type="entry name" value="2-HYDROXYACID DEHYDROGENASE-RELATED"/>
    <property type="match status" value="1"/>
</dbReference>
<dbReference type="Proteomes" id="UP000321518">
    <property type="component" value="Unassembled WGS sequence"/>
</dbReference>
<evidence type="ECO:0000313" key="6">
    <source>
        <dbReference type="EMBL" id="GEM07455.1"/>
    </source>
</evidence>
<dbReference type="CDD" id="cd12168">
    <property type="entry name" value="Mand_dh_like"/>
    <property type="match status" value="1"/>
</dbReference>
<dbReference type="Gene3D" id="1.25.40.120">
    <property type="entry name" value="Protein prenylyltransferase"/>
    <property type="match status" value="1"/>
</dbReference>
<dbReference type="SUPFAM" id="SSF48439">
    <property type="entry name" value="Protein prenylyltransferase"/>
    <property type="match status" value="1"/>
</dbReference>
<reference evidence="6 7" key="1">
    <citation type="submission" date="2019-07" db="EMBL/GenBank/DDBJ databases">
        <title>Rhodotorula toruloides NBRC10032 genome sequencing.</title>
        <authorList>
            <person name="Shida Y."/>
            <person name="Takaku H."/>
            <person name="Ogasawara W."/>
            <person name="Mori K."/>
        </authorList>
    </citation>
    <scope>NUCLEOTIDE SEQUENCE [LARGE SCALE GENOMIC DNA]</scope>
    <source>
        <strain evidence="6 7">NBRC10032</strain>
    </source>
</reference>
<evidence type="ECO:0000256" key="2">
    <source>
        <dbReference type="ARBA" id="ARBA00023002"/>
    </source>
</evidence>
<evidence type="ECO:0000259" key="5">
    <source>
        <dbReference type="Pfam" id="PF02826"/>
    </source>
</evidence>
<dbReference type="OrthoDB" id="9991913at2759"/>
<dbReference type="SUPFAM" id="SSF51735">
    <property type="entry name" value="NAD(P)-binding Rossmann-fold domains"/>
    <property type="match status" value="1"/>
</dbReference>
<dbReference type="GO" id="GO:0051287">
    <property type="term" value="F:NAD binding"/>
    <property type="evidence" value="ECO:0007669"/>
    <property type="project" value="InterPro"/>
</dbReference>
<dbReference type="InterPro" id="IPR029753">
    <property type="entry name" value="D-isomer_DH_CS"/>
</dbReference>
<dbReference type="PANTHER" id="PTHR10996:SF289">
    <property type="entry name" value="2-HYDROXYACID DEHYDROGENASE"/>
    <property type="match status" value="1"/>
</dbReference>
<accession>A0A511KBW5</accession>
<feature type="domain" description="D-isomer specific 2-hydroxyacid dehydrogenase catalytic" evidence="4">
    <location>
        <begin position="427"/>
        <end position="687"/>
    </location>
</feature>
<dbReference type="FunFam" id="3.40.50.720:FF:000203">
    <property type="entry name" value="D-3-phosphoglycerate dehydrogenase (SerA)"/>
    <property type="match status" value="1"/>
</dbReference>
<dbReference type="AlphaFoldDB" id="A0A511KBW5"/>
<dbReference type="Pfam" id="PF01239">
    <property type="entry name" value="PPTA"/>
    <property type="match status" value="5"/>
</dbReference>